<proteinExistence type="predicted"/>
<gene>
    <name evidence="1" type="ORF">DAMO_2279</name>
</gene>
<name>D5MI36_METO1</name>
<evidence type="ECO:0000313" key="1">
    <source>
        <dbReference type="EMBL" id="CBE69329.1"/>
    </source>
</evidence>
<dbReference type="AlphaFoldDB" id="D5MI36"/>
<reference evidence="1 2" key="1">
    <citation type="journal article" date="2010" name="Nature">
        <title>Nitrite-driven anaerobic methane oxidation by oxygenic bacteria.</title>
        <authorList>
            <person name="Ettwig K.F."/>
            <person name="Butler M.K."/>
            <person name="Le Paslier D."/>
            <person name="Pelletier E."/>
            <person name="Mangenot S."/>
            <person name="Kuypers M.M.M."/>
            <person name="Schreiber F."/>
            <person name="Dutilh B.E."/>
            <person name="Zedelius J."/>
            <person name="de Beer D."/>
            <person name="Gloerich J."/>
            <person name="Wessels H.J.C.T."/>
            <person name="van Allen T."/>
            <person name="Luesken F."/>
            <person name="Wu M."/>
            <person name="van de Pas-Schoonen K.T."/>
            <person name="Op den Camp H.J.M."/>
            <person name="Janssen-Megens E.M."/>
            <person name="Francoijs K-J."/>
            <person name="Stunnenberg H."/>
            <person name="Weissenbach J."/>
            <person name="Jetten M.S.M."/>
            <person name="Strous M."/>
        </authorList>
    </citation>
    <scope>NUCLEOTIDE SEQUENCE [LARGE SCALE GENOMIC DNA]</scope>
</reference>
<dbReference type="EMBL" id="FP565575">
    <property type="protein sequence ID" value="CBE69329.1"/>
    <property type="molecule type" value="Genomic_DNA"/>
</dbReference>
<dbReference type="Proteomes" id="UP000006898">
    <property type="component" value="Chromosome"/>
</dbReference>
<evidence type="ECO:0000313" key="2">
    <source>
        <dbReference type="Proteomes" id="UP000006898"/>
    </source>
</evidence>
<dbReference type="HOGENOM" id="CLU_2988081_0_0_0"/>
<organism evidence="1 2">
    <name type="scientific">Methylomirabilis oxygeniifera</name>
    <dbReference type="NCBI Taxonomy" id="671143"/>
    <lineage>
        <taxon>Bacteria</taxon>
        <taxon>Candidatus Methylomirabilota</taxon>
        <taxon>Candidatus Methylomirabilia</taxon>
        <taxon>Candidatus Methylomirabilales</taxon>
        <taxon>Candidatus Methylomirabilaceae</taxon>
        <taxon>Candidatus Methylomirabilis</taxon>
    </lineage>
</organism>
<dbReference type="KEGG" id="mox:DAMO_2279"/>
<sequence length="57" mass="6680">MQRFEQSVACTIMTASTTNCYNNSVCPYFSGRIVRSPEKQRQAEKRERTLTRACPFW</sequence>
<accession>D5MI36</accession>
<protein>
    <submittedName>
        <fullName evidence="1">Uncharacterized protein</fullName>
    </submittedName>
</protein>